<dbReference type="GO" id="GO:0005737">
    <property type="term" value="C:cytoplasm"/>
    <property type="evidence" value="ECO:0007669"/>
    <property type="project" value="TreeGrafter"/>
</dbReference>
<accession>R8BEK4</accession>
<dbReference type="GeneID" id="19327441"/>
<proteinExistence type="predicted"/>
<dbReference type="eggNOG" id="ENOG502RY5I">
    <property type="taxonomic scope" value="Eukaryota"/>
</dbReference>
<dbReference type="Proteomes" id="UP000014074">
    <property type="component" value="Unassembled WGS sequence"/>
</dbReference>
<dbReference type="HOGENOM" id="CLU_013985_3_2_1"/>
<dbReference type="Pfam" id="PF13302">
    <property type="entry name" value="Acetyltransf_3"/>
    <property type="match status" value="1"/>
</dbReference>
<dbReference type="PROSITE" id="PS51186">
    <property type="entry name" value="GNAT"/>
    <property type="match status" value="1"/>
</dbReference>
<dbReference type="OrthoDB" id="64477at2759"/>
<dbReference type="AlphaFoldDB" id="R8BEK4"/>
<evidence type="ECO:0000313" key="3">
    <source>
        <dbReference type="Proteomes" id="UP000014074"/>
    </source>
</evidence>
<dbReference type="SUPFAM" id="SSF55729">
    <property type="entry name" value="Acyl-CoA N-acyltransferases (Nat)"/>
    <property type="match status" value="1"/>
</dbReference>
<dbReference type="PANTHER" id="PTHR43441">
    <property type="entry name" value="RIBOSOMAL-PROTEIN-SERINE ACETYLTRANSFERASE"/>
    <property type="match status" value="1"/>
</dbReference>
<name>R8BEK4_PHAM7</name>
<sequence length="197" mass="22621">MTANIFRSQRLVYRAVEDSPEEEAFLHRITTDIEGFANSNVGLSKPQNKESTKGWRKYLTEKTLISAIFCVTSLTDPESTPEPIGVVTLTGTSPHNAHHRNANISVDVLPSHQRKGYGSEAIQWVLQWGFQMAGLHRIGIESFEYNEGAGRLYERLGFTLEGRKRDYLWFNGEWHDMLGFSMLEDEWRELQKVQKTD</sequence>
<dbReference type="InterPro" id="IPR016181">
    <property type="entry name" value="Acyl_CoA_acyltransferase"/>
</dbReference>
<dbReference type="GO" id="GO:0008999">
    <property type="term" value="F:protein-N-terminal-alanine acetyltransferase activity"/>
    <property type="evidence" value="ECO:0007669"/>
    <property type="project" value="TreeGrafter"/>
</dbReference>
<dbReference type="GO" id="GO:1990189">
    <property type="term" value="F:protein N-terminal-serine acetyltransferase activity"/>
    <property type="evidence" value="ECO:0007669"/>
    <property type="project" value="TreeGrafter"/>
</dbReference>
<dbReference type="PANTHER" id="PTHR43441:SF11">
    <property type="entry name" value="RIBOSOMAL-PROTEIN-SERINE ACETYLTRANSFERASE"/>
    <property type="match status" value="1"/>
</dbReference>
<reference evidence="3" key="1">
    <citation type="journal article" date="2013" name="Genome Announc.">
        <title>Draft genome sequence of the ascomycete Phaeoacremonium aleophilum strain UCR-PA7, a causal agent of the esca disease complex in grapevines.</title>
        <authorList>
            <person name="Blanco-Ulate B."/>
            <person name="Rolshausen P."/>
            <person name="Cantu D."/>
        </authorList>
    </citation>
    <scope>NUCLEOTIDE SEQUENCE [LARGE SCALE GENOMIC DNA]</scope>
    <source>
        <strain evidence="3">UCR-PA7</strain>
    </source>
</reference>
<dbReference type="EMBL" id="KB933263">
    <property type="protein sequence ID" value="EON97731.1"/>
    <property type="molecule type" value="Genomic_DNA"/>
</dbReference>
<dbReference type="KEGG" id="tmn:UCRPA7_6751"/>
<dbReference type="InterPro" id="IPR051908">
    <property type="entry name" value="Ribosomal_N-acetyltransferase"/>
</dbReference>
<dbReference type="CDD" id="cd04301">
    <property type="entry name" value="NAT_SF"/>
    <property type="match status" value="1"/>
</dbReference>
<dbReference type="RefSeq" id="XP_007917485.1">
    <property type="nucleotide sequence ID" value="XM_007919294.1"/>
</dbReference>
<organism evidence="2 3">
    <name type="scientific">Phaeoacremonium minimum (strain UCR-PA7)</name>
    <name type="common">Esca disease fungus</name>
    <name type="synonym">Togninia minima</name>
    <dbReference type="NCBI Taxonomy" id="1286976"/>
    <lineage>
        <taxon>Eukaryota</taxon>
        <taxon>Fungi</taxon>
        <taxon>Dikarya</taxon>
        <taxon>Ascomycota</taxon>
        <taxon>Pezizomycotina</taxon>
        <taxon>Sordariomycetes</taxon>
        <taxon>Sordariomycetidae</taxon>
        <taxon>Togniniales</taxon>
        <taxon>Togniniaceae</taxon>
        <taxon>Phaeoacremonium</taxon>
    </lineage>
</organism>
<evidence type="ECO:0000259" key="1">
    <source>
        <dbReference type="PROSITE" id="PS51186"/>
    </source>
</evidence>
<dbReference type="InterPro" id="IPR000182">
    <property type="entry name" value="GNAT_dom"/>
</dbReference>
<gene>
    <name evidence="2" type="ORF">UCRPA7_6751</name>
</gene>
<protein>
    <submittedName>
        <fullName evidence="2">Putative gnat family protein</fullName>
    </submittedName>
</protein>
<evidence type="ECO:0000313" key="2">
    <source>
        <dbReference type="EMBL" id="EON97731.1"/>
    </source>
</evidence>
<dbReference type="Gene3D" id="3.40.630.30">
    <property type="match status" value="1"/>
</dbReference>
<keyword evidence="3" id="KW-1185">Reference proteome</keyword>
<feature type="domain" description="N-acetyltransferase" evidence="1">
    <location>
        <begin position="24"/>
        <end position="179"/>
    </location>
</feature>